<name>A0A8K0KC40_LADFU</name>
<feature type="compositionally biased region" description="Polar residues" evidence="1">
    <location>
        <begin position="52"/>
        <end position="71"/>
    </location>
</feature>
<organism evidence="2 3">
    <name type="scientific">Ladona fulva</name>
    <name type="common">Scarce chaser dragonfly</name>
    <name type="synonym">Libellula fulva</name>
    <dbReference type="NCBI Taxonomy" id="123851"/>
    <lineage>
        <taxon>Eukaryota</taxon>
        <taxon>Metazoa</taxon>
        <taxon>Ecdysozoa</taxon>
        <taxon>Arthropoda</taxon>
        <taxon>Hexapoda</taxon>
        <taxon>Insecta</taxon>
        <taxon>Pterygota</taxon>
        <taxon>Palaeoptera</taxon>
        <taxon>Odonata</taxon>
        <taxon>Epiprocta</taxon>
        <taxon>Anisoptera</taxon>
        <taxon>Libelluloidea</taxon>
        <taxon>Libellulidae</taxon>
        <taxon>Ladona</taxon>
    </lineage>
</organism>
<feature type="compositionally biased region" description="Acidic residues" evidence="1">
    <location>
        <begin position="177"/>
        <end position="194"/>
    </location>
</feature>
<reference evidence="2" key="2">
    <citation type="submission" date="2017-10" db="EMBL/GenBank/DDBJ databases">
        <title>Ladona fulva Genome sequencing and assembly.</title>
        <authorList>
            <person name="Murali S."/>
            <person name="Richards S."/>
            <person name="Bandaranaike D."/>
            <person name="Bellair M."/>
            <person name="Blankenburg K."/>
            <person name="Chao H."/>
            <person name="Dinh H."/>
            <person name="Doddapaneni H."/>
            <person name="Dugan-Rocha S."/>
            <person name="Elkadiri S."/>
            <person name="Gnanaolivu R."/>
            <person name="Hernandez B."/>
            <person name="Skinner E."/>
            <person name="Javaid M."/>
            <person name="Lee S."/>
            <person name="Li M."/>
            <person name="Ming W."/>
            <person name="Munidasa M."/>
            <person name="Muniz J."/>
            <person name="Nguyen L."/>
            <person name="Hughes D."/>
            <person name="Osuji N."/>
            <person name="Pu L.-L."/>
            <person name="Puazo M."/>
            <person name="Qu C."/>
            <person name="Quiroz J."/>
            <person name="Raj R."/>
            <person name="Weissenberger G."/>
            <person name="Xin Y."/>
            <person name="Zou X."/>
            <person name="Han Y."/>
            <person name="Worley K."/>
            <person name="Muzny D."/>
            <person name="Gibbs R."/>
        </authorList>
    </citation>
    <scope>NUCLEOTIDE SEQUENCE</scope>
    <source>
        <strain evidence="2">Sampled in the wild</strain>
    </source>
</reference>
<feature type="compositionally biased region" description="Acidic residues" evidence="1">
    <location>
        <begin position="1"/>
        <end position="11"/>
    </location>
</feature>
<feature type="compositionally biased region" description="Low complexity" evidence="1">
    <location>
        <begin position="781"/>
        <end position="829"/>
    </location>
</feature>
<dbReference type="OrthoDB" id="10064600at2759"/>
<feature type="compositionally biased region" description="Basic and acidic residues" evidence="1">
    <location>
        <begin position="156"/>
        <end position="169"/>
    </location>
</feature>
<sequence>MKDTVEMENDEEERRTIPEGDAGLDNDCGKLGDNSSTSSDSKHDLGARCKSKSLSYNIPSAGDSSKLNNNSEHGKRTRRRRRAPSIDKVNRAQRKEDVISDEISESESENVLDGKSNGEMVRTESKSYNSESDKTVHVEHKLDSYLRNNVAGFEPYHNKCPDKKEDLEAKANLSSDSDNDGDVEEEDEEDDGLSADECCIYTYRGDREGAADLPPLFGADGQDADCAVGGEGMVNLGRRPGEVPRSRCSSPEMDFLEMDFDPGPPTGRDSDESGQESQGLDDEGNMGHPTVKQELPTANPCSSNSAQKSSNQEESPQAVPHCSLESTSSQSTTLAQAAAAVSEMPNSLALLHGSSEQSVGENAEVVVESNSCITPRTNPPTNVDVSKGAVPKIPLFNLAAEPVNSSNANLNSDTYEGCRRRQCLDGLKQGAEKSARGLFFAGVNGCESIGGSEHIEAIIQPNVVDSAVNSPSYYVPVFICLPKQTYSPSKSQPKLLQIHHNSTLAHCRGHRKFHGDHSSYVADRGTADVIVNALSALDVSVPYGKVQQGLCLAMPNGYPGNSVPPNGLVEYLEWRANCKGAPSQVEVAHSIEWASEGAVVSRFFPAAPSPVDFLGTSARYCSATKSFTSSCALPCSASASASVLNKAQVAGVNLMDWLYYWMKRGAVPIVTLNSQDWVDCIKTSGVENPDHNRMCGFSERSGVGANVSRGGIEEGERWVHQMVVGLGPRGAYLSGCANEQCCAEVRSLACLLVSGETKGVRVGRAEIVARAVVSTVRESCASMPRSSSSSSASTSSSSSASATPPAMSPASPLGLSATPSATSPPSNSPFITLPVARHRTGITLVLPKDSHALEELLAAPETALSQILCPSSGNTSSFTDSASSALTMPSMCIPPVNGKASIPAHASLSMPPTRSQDSA</sequence>
<feature type="compositionally biased region" description="Acidic residues" evidence="1">
    <location>
        <begin position="99"/>
        <end position="110"/>
    </location>
</feature>
<keyword evidence="3" id="KW-1185">Reference proteome</keyword>
<feature type="region of interest" description="Disordered" evidence="1">
    <location>
        <begin position="1"/>
        <end position="136"/>
    </location>
</feature>
<feature type="compositionally biased region" description="Low complexity" evidence="1">
    <location>
        <begin position="323"/>
        <end position="338"/>
    </location>
</feature>
<gene>
    <name evidence="2" type="ORF">J437_LFUL018118</name>
</gene>
<dbReference type="EMBL" id="KZ308566">
    <property type="protein sequence ID" value="KAG8231653.1"/>
    <property type="molecule type" value="Genomic_DNA"/>
</dbReference>
<feature type="compositionally biased region" description="Basic and acidic residues" evidence="1">
    <location>
        <begin position="84"/>
        <end position="98"/>
    </location>
</feature>
<dbReference type="AlphaFoldDB" id="A0A8K0KC40"/>
<evidence type="ECO:0000256" key="1">
    <source>
        <dbReference type="SAM" id="MobiDB-lite"/>
    </source>
</evidence>
<dbReference type="Proteomes" id="UP000792457">
    <property type="component" value="Unassembled WGS sequence"/>
</dbReference>
<evidence type="ECO:0000313" key="2">
    <source>
        <dbReference type="EMBL" id="KAG8231653.1"/>
    </source>
</evidence>
<proteinExistence type="predicted"/>
<feature type="region of interest" description="Disordered" evidence="1">
    <location>
        <begin position="780"/>
        <end position="829"/>
    </location>
</feature>
<feature type="compositionally biased region" description="Polar residues" evidence="1">
    <location>
        <begin position="299"/>
        <end position="315"/>
    </location>
</feature>
<evidence type="ECO:0000313" key="3">
    <source>
        <dbReference type="Proteomes" id="UP000792457"/>
    </source>
</evidence>
<protein>
    <submittedName>
        <fullName evidence="2">Uncharacterized protein</fullName>
    </submittedName>
</protein>
<feature type="compositionally biased region" description="Basic and acidic residues" evidence="1">
    <location>
        <begin position="121"/>
        <end position="136"/>
    </location>
</feature>
<feature type="region of interest" description="Disordered" evidence="1">
    <location>
        <begin position="234"/>
        <end position="338"/>
    </location>
</feature>
<feature type="region of interest" description="Disordered" evidence="1">
    <location>
        <begin position="153"/>
        <end position="196"/>
    </location>
</feature>
<comment type="caution">
    <text evidence="2">The sequence shown here is derived from an EMBL/GenBank/DDBJ whole genome shotgun (WGS) entry which is preliminary data.</text>
</comment>
<reference evidence="2" key="1">
    <citation type="submission" date="2013-04" db="EMBL/GenBank/DDBJ databases">
        <authorList>
            <person name="Qu J."/>
            <person name="Murali S.C."/>
            <person name="Bandaranaike D."/>
            <person name="Bellair M."/>
            <person name="Blankenburg K."/>
            <person name="Chao H."/>
            <person name="Dinh H."/>
            <person name="Doddapaneni H."/>
            <person name="Downs B."/>
            <person name="Dugan-Rocha S."/>
            <person name="Elkadiri S."/>
            <person name="Gnanaolivu R.D."/>
            <person name="Hernandez B."/>
            <person name="Javaid M."/>
            <person name="Jayaseelan J.C."/>
            <person name="Lee S."/>
            <person name="Li M."/>
            <person name="Ming W."/>
            <person name="Munidasa M."/>
            <person name="Muniz J."/>
            <person name="Nguyen L."/>
            <person name="Ongeri F."/>
            <person name="Osuji N."/>
            <person name="Pu L.-L."/>
            <person name="Puazo M."/>
            <person name="Qu C."/>
            <person name="Quiroz J."/>
            <person name="Raj R."/>
            <person name="Weissenberger G."/>
            <person name="Xin Y."/>
            <person name="Zou X."/>
            <person name="Han Y."/>
            <person name="Richards S."/>
            <person name="Worley K."/>
            <person name="Muzny D."/>
            <person name="Gibbs R."/>
        </authorList>
    </citation>
    <scope>NUCLEOTIDE SEQUENCE</scope>
    <source>
        <strain evidence="2">Sampled in the wild</strain>
    </source>
</reference>
<accession>A0A8K0KC40</accession>